<evidence type="ECO:0000256" key="2">
    <source>
        <dbReference type="ARBA" id="ARBA00010718"/>
    </source>
</evidence>
<keyword evidence="4" id="KW-1003">Cell membrane</keyword>
<evidence type="ECO:0000256" key="10">
    <source>
        <dbReference type="ARBA" id="ARBA00023288"/>
    </source>
</evidence>
<evidence type="ECO:0000256" key="6">
    <source>
        <dbReference type="ARBA" id="ARBA00022723"/>
    </source>
</evidence>
<evidence type="ECO:0000313" key="15">
    <source>
        <dbReference type="EMBL" id="NWU20347.1"/>
    </source>
</evidence>
<dbReference type="InterPro" id="IPR023561">
    <property type="entry name" value="Carbonic_anhydrase_a-class"/>
</dbReference>
<dbReference type="GO" id="GO:0004089">
    <property type="term" value="F:carbonate dehydratase activity"/>
    <property type="evidence" value="ECO:0007669"/>
    <property type="project" value="UniProtKB-UniRule"/>
</dbReference>
<evidence type="ECO:0000256" key="9">
    <source>
        <dbReference type="ARBA" id="ARBA00023239"/>
    </source>
</evidence>
<dbReference type="Proteomes" id="UP000584415">
    <property type="component" value="Unassembled WGS sequence"/>
</dbReference>
<dbReference type="Gene3D" id="3.10.200.10">
    <property type="entry name" value="Alpha carbonic anhydrase"/>
    <property type="match status" value="1"/>
</dbReference>
<keyword evidence="7 13" id="KW-0862">Zinc</keyword>
<keyword evidence="16" id="KW-1185">Reference proteome</keyword>
<dbReference type="GO" id="GO:0098552">
    <property type="term" value="C:side of membrane"/>
    <property type="evidence" value="ECO:0007669"/>
    <property type="project" value="UniProtKB-KW"/>
</dbReference>
<keyword evidence="8" id="KW-0325">Glycoprotein</keyword>
<dbReference type="SUPFAM" id="SSF51069">
    <property type="entry name" value="Carbonic anhydrase"/>
    <property type="match status" value="1"/>
</dbReference>
<comment type="subunit">
    <text evidence="3">Interacts with SLC4A4.</text>
</comment>
<dbReference type="Pfam" id="PF00194">
    <property type="entry name" value="Carb_anhydrase"/>
    <property type="match status" value="1"/>
</dbReference>
<evidence type="ECO:0000256" key="13">
    <source>
        <dbReference type="RuleBase" id="RU367011"/>
    </source>
</evidence>
<dbReference type="InterPro" id="IPR018338">
    <property type="entry name" value="Carbonic_anhydrase_a-class_CS"/>
</dbReference>
<feature type="domain" description="Alpha-carbonic anhydrase" evidence="14">
    <location>
        <begin position="22"/>
        <end position="306"/>
    </location>
</feature>
<dbReference type="SMART" id="SM01057">
    <property type="entry name" value="Carb_anhydrase"/>
    <property type="match status" value="1"/>
</dbReference>
<feature type="chain" id="PRO_5029946684" description="Carbonic anhydrase" evidence="13">
    <location>
        <begin position="19"/>
        <end position="330"/>
    </location>
</feature>
<evidence type="ECO:0000256" key="4">
    <source>
        <dbReference type="ARBA" id="ARBA00022475"/>
    </source>
</evidence>
<gene>
    <name evidence="15" type="primary">Ca4</name>
    <name evidence="15" type="ORF">DYACAS_R06996</name>
</gene>
<comment type="similarity">
    <text evidence="2 13">Belongs to the alpha-carbonic anhydrase family.</text>
</comment>
<keyword evidence="13" id="KW-0732">Signal</keyword>
<dbReference type="PANTHER" id="PTHR18952:SF95">
    <property type="entry name" value="CARBONIC ANHYDRASE 4"/>
    <property type="match status" value="1"/>
</dbReference>
<proteinExistence type="inferred from homology"/>
<feature type="non-terminal residue" evidence="15">
    <location>
        <position position="330"/>
    </location>
</feature>
<dbReference type="InterPro" id="IPR001148">
    <property type="entry name" value="CA_dom"/>
</dbReference>
<dbReference type="AlphaFoldDB" id="A0A7K5UUH1"/>
<dbReference type="InterPro" id="IPR036398">
    <property type="entry name" value="CA_dom_sf"/>
</dbReference>
<keyword evidence="6 13" id="KW-0479">Metal-binding</keyword>
<dbReference type="GO" id="GO:0005886">
    <property type="term" value="C:plasma membrane"/>
    <property type="evidence" value="ECO:0007669"/>
    <property type="project" value="UniProtKB-SubCell"/>
</dbReference>
<dbReference type="GO" id="GO:0008270">
    <property type="term" value="F:zinc ion binding"/>
    <property type="evidence" value="ECO:0007669"/>
    <property type="project" value="UniProtKB-UniRule"/>
</dbReference>
<evidence type="ECO:0000313" key="16">
    <source>
        <dbReference type="Proteomes" id="UP000584415"/>
    </source>
</evidence>
<reference evidence="15 16" key="1">
    <citation type="submission" date="2019-09" db="EMBL/GenBank/DDBJ databases">
        <title>Bird 10,000 Genomes (B10K) Project - Family phase.</title>
        <authorList>
            <person name="Zhang G."/>
        </authorList>
    </citation>
    <scope>NUCLEOTIDE SEQUENCE [LARGE SCALE GENOMIC DNA]</scope>
    <source>
        <strain evidence="15">B10K-DU-001-71</strain>
        <tissue evidence="15">Muscle</tissue>
    </source>
</reference>
<comment type="caution">
    <text evidence="15">The sequence shown here is derived from an EMBL/GenBank/DDBJ whole genome shotgun (WGS) entry which is preliminary data.</text>
</comment>
<dbReference type="PANTHER" id="PTHR18952">
    <property type="entry name" value="CARBONIC ANHYDRASE"/>
    <property type="match status" value="1"/>
</dbReference>
<keyword evidence="9 13" id="KW-0456">Lyase</keyword>
<evidence type="ECO:0000259" key="14">
    <source>
        <dbReference type="PROSITE" id="PS51144"/>
    </source>
</evidence>
<comment type="function">
    <text evidence="13">Reversible hydration of carbon dioxide.</text>
</comment>
<keyword evidence="5" id="KW-0336">GPI-anchor</keyword>
<name>A0A7K5UUH1_9CORV</name>
<evidence type="ECO:0000256" key="7">
    <source>
        <dbReference type="ARBA" id="ARBA00022833"/>
    </source>
</evidence>
<dbReference type="PROSITE" id="PS00162">
    <property type="entry name" value="ALPHA_CA_1"/>
    <property type="match status" value="1"/>
</dbReference>
<comment type="subcellular location">
    <subcellularLocation>
        <location evidence="1">Cell membrane</location>
        <topology evidence="1">Lipid-anchor</topology>
        <topology evidence="1">GPI-anchor</topology>
    </subcellularLocation>
</comment>
<dbReference type="EC" id="4.2.1.1" evidence="13"/>
<organism evidence="15 16">
    <name type="scientific">Platysteira castanea</name>
    <dbReference type="NCBI Taxonomy" id="1160851"/>
    <lineage>
        <taxon>Eukaryota</taxon>
        <taxon>Metazoa</taxon>
        <taxon>Chordata</taxon>
        <taxon>Craniata</taxon>
        <taxon>Vertebrata</taxon>
        <taxon>Euteleostomi</taxon>
        <taxon>Archelosauria</taxon>
        <taxon>Archosauria</taxon>
        <taxon>Dinosauria</taxon>
        <taxon>Saurischia</taxon>
        <taxon>Theropoda</taxon>
        <taxon>Coelurosauria</taxon>
        <taxon>Aves</taxon>
        <taxon>Neognathae</taxon>
        <taxon>Neoaves</taxon>
        <taxon>Telluraves</taxon>
        <taxon>Australaves</taxon>
        <taxon>Passeriformes</taxon>
        <taxon>Corvoidea</taxon>
        <taxon>Platysteiridae</taxon>
        <taxon>Platysteira</taxon>
    </lineage>
</organism>
<dbReference type="EMBL" id="VYXC01001563">
    <property type="protein sequence ID" value="NWU20347.1"/>
    <property type="molecule type" value="Genomic_DNA"/>
</dbReference>
<protein>
    <recommendedName>
        <fullName evidence="13">Carbonic anhydrase</fullName>
        <ecNumber evidence="13">4.2.1.1</ecNumber>
    </recommendedName>
</protein>
<comment type="function">
    <text evidence="11">Catalyzes the reversible hydration of carbon dioxide into bicarbonate and protons and thus is essential to maintaining intracellular and extracellular pH. May stimulate the sodium/bicarbonate transporter activity of SLC4A4 that acts in pH homeostasis. It is essential for acid overload removal from the retina and retina epithelium, and acid release in the choriocapillaris in the choroid.</text>
</comment>
<keyword evidence="5" id="KW-0472">Membrane</keyword>
<keyword evidence="10" id="KW-0449">Lipoprotein</keyword>
<evidence type="ECO:0000256" key="8">
    <source>
        <dbReference type="ARBA" id="ARBA00023180"/>
    </source>
</evidence>
<evidence type="ECO:0000256" key="1">
    <source>
        <dbReference type="ARBA" id="ARBA00004609"/>
    </source>
</evidence>
<accession>A0A7K5UUH1</accession>
<dbReference type="FunFam" id="3.10.200.10:FF:000003">
    <property type="entry name" value="Carbonic anhydrase 12"/>
    <property type="match status" value="1"/>
</dbReference>
<evidence type="ECO:0000256" key="5">
    <source>
        <dbReference type="ARBA" id="ARBA00022622"/>
    </source>
</evidence>
<evidence type="ECO:0000256" key="3">
    <source>
        <dbReference type="ARBA" id="ARBA00011736"/>
    </source>
</evidence>
<feature type="signal peptide" evidence="13">
    <location>
        <begin position="1"/>
        <end position="18"/>
    </location>
</feature>
<feature type="non-terminal residue" evidence="15">
    <location>
        <position position="1"/>
    </location>
</feature>
<evidence type="ECO:0000256" key="11">
    <source>
        <dbReference type="ARBA" id="ARBA00045603"/>
    </source>
</evidence>
<evidence type="ECO:0000256" key="12">
    <source>
        <dbReference type="ARBA" id="ARBA00049061"/>
    </source>
</evidence>
<sequence length="330" mass="36967">MELLLLALLSLHILKTEAVVGGHWCYRSQKCEQPQCEDPPQWHQINKACSGDNQSPVNIVTRNVVYDKSLKPLTFEGYDVRGSAKWDVENNGHTGKICSSPLKQSMFFPLVKVTLNTSPKVGGGGLRRRYKAVEFHLHWGVPGEPQNIPGSEHSIDGEKYPMELHVVHIREDVSDVTEAKKTPYGLAVLAFFVKADEENKNYATLLNELENIKYKGQSAQIDPLPLSSLLPPEEDLGRYYRYDGSLTTPDCYEGVVWTIFEKPIELSLRQLSQFGALHFDGKNSTPMMENFRPAQPLRGREVLWSGASVPLPTAKLLLLLLPLPCTLSSL</sequence>
<comment type="cofactor">
    <cofactor evidence="13">
        <name>Zn(2+)</name>
        <dbReference type="ChEBI" id="CHEBI:29105"/>
    </cofactor>
</comment>
<comment type="catalytic activity">
    <reaction evidence="12">
        <text>hydrogencarbonate + H(+) = CO2 + H2O</text>
        <dbReference type="Rhea" id="RHEA:10748"/>
        <dbReference type="ChEBI" id="CHEBI:15377"/>
        <dbReference type="ChEBI" id="CHEBI:15378"/>
        <dbReference type="ChEBI" id="CHEBI:16526"/>
        <dbReference type="ChEBI" id="CHEBI:17544"/>
        <dbReference type="EC" id="4.2.1.1"/>
    </reaction>
    <physiologicalReaction direction="left-to-right" evidence="12">
        <dbReference type="Rhea" id="RHEA:10749"/>
    </physiologicalReaction>
    <physiologicalReaction direction="right-to-left" evidence="12">
        <dbReference type="Rhea" id="RHEA:10750"/>
    </physiologicalReaction>
</comment>
<dbReference type="PROSITE" id="PS51144">
    <property type="entry name" value="ALPHA_CA_2"/>
    <property type="match status" value="1"/>
</dbReference>